<dbReference type="InterPro" id="IPR042188">
    <property type="entry name" value="MmgE/PrpD_sf_2"/>
</dbReference>
<dbReference type="Pfam" id="PF19305">
    <property type="entry name" value="MmgE_PrpD_C"/>
    <property type="match status" value="1"/>
</dbReference>
<dbReference type="Pfam" id="PF03972">
    <property type="entry name" value="MmgE_PrpD_N"/>
    <property type="match status" value="1"/>
</dbReference>
<keyword evidence="5" id="KW-1185">Reference proteome</keyword>
<dbReference type="PANTHER" id="PTHR16943">
    <property type="entry name" value="2-METHYLCITRATE DEHYDRATASE-RELATED"/>
    <property type="match status" value="1"/>
</dbReference>
<sequence length="479" mass="51919">MTDVLKALSRFAAEAAYDDLPHAIVHEAKRVLLDSIGCALASISSEKGRLCIALSQRLGGPAEASIIGVAGKVSSCNAVLANGELINAMDYDALVIPGGHVSPYVVPPVMAIAEQRNASGKDLILATVLSHEVAMRVTRGMSPMIQVFAEGPDAQRYEWTTPYGGSRFNVGAAAGVGRLLALDTQRMTHALGLAGHYTQVPTHGKLSYSVPMSMVKYGTPGWQGTGAIVACYLAEMGYLGDETLFDGVSGLWRFTGSDTWMPERVLPGLHDEWLFAEQQYKPYPCCRVLHSSLDLFYRMVGLHGFTPDDIDSIRVFGPQYCEKPHLQNRIILSAIDAQFSAAYNFAVAAHGVTIGPEWQDEATMHDAKILAFMDKVTCEVHPEYTRRPLADRLMSLGRIEVTANGRTYTDETTFASGTPRPGFEMDDAALIGKFRHNARRVLTPAQIDAAVDALMDLENVHAVSGLMQHIVPAHGSDAT</sequence>
<evidence type="ECO:0000313" key="5">
    <source>
        <dbReference type="Proteomes" id="UP001325479"/>
    </source>
</evidence>
<evidence type="ECO:0000259" key="2">
    <source>
        <dbReference type="Pfam" id="PF03972"/>
    </source>
</evidence>
<dbReference type="PANTHER" id="PTHR16943:SF8">
    <property type="entry name" value="2-METHYLCITRATE DEHYDRATASE"/>
    <property type="match status" value="1"/>
</dbReference>
<evidence type="ECO:0000256" key="1">
    <source>
        <dbReference type="ARBA" id="ARBA00006174"/>
    </source>
</evidence>
<organism evidence="4 5">
    <name type="scientific">Paraburkholderia kururiensis</name>
    <dbReference type="NCBI Taxonomy" id="984307"/>
    <lineage>
        <taxon>Bacteria</taxon>
        <taxon>Pseudomonadati</taxon>
        <taxon>Pseudomonadota</taxon>
        <taxon>Betaproteobacteria</taxon>
        <taxon>Burkholderiales</taxon>
        <taxon>Burkholderiaceae</taxon>
        <taxon>Paraburkholderia</taxon>
    </lineage>
</organism>
<dbReference type="InterPro" id="IPR036148">
    <property type="entry name" value="MmgE/PrpD_sf"/>
</dbReference>
<evidence type="ECO:0000313" key="4">
    <source>
        <dbReference type="EMBL" id="WQD80585.1"/>
    </source>
</evidence>
<dbReference type="RefSeq" id="WP_114810368.1">
    <property type="nucleotide sequence ID" value="NZ_CP139965.1"/>
</dbReference>
<evidence type="ECO:0000259" key="3">
    <source>
        <dbReference type="Pfam" id="PF19305"/>
    </source>
</evidence>
<protein>
    <submittedName>
        <fullName evidence="4">MmgE/PrpD family protein</fullName>
    </submittedName>
</protein>
<dbReference type="EMBL" id="CP139965">
    <property type="protein sequence ID" value="WQD80585.1"/>
    <property type="molecule type" value="Genomic_DNA"/>
</dbReference>
<reference evidence="4 5" key="1">
    <citation type="submission" date="2023-12" db="EMBL/GenBank/DDBJ databases">
        <title>Genome sequencing and assembly of bacterial species from a model synthetic community.</title>
        <authorList>
            <person name="Hogle S.L."/>
        </authorList>
    </citation>
    <scope>NUCLEOTIDE SEQUENCE [LARGE SCALE GENOMIC DNA]</scope>
    <source>
        <strain evidence="4 5">HAMBI 2494</strain>
    </source>
</reference>
<dbReference type="InterPro" id="IPR045336">
    <property type="entry name" value="MmgE_PrpD_N"/>
</dbReference>
<name>A0ABZ0WT52_9BURK</name>
<accession>A0ABZ0WT52</accession>
<dbReference type="Proteomes" id="UP001325479">
    <property type="component" value="Chromosome"/>
</dbReference>
<gene>
    <name evidence="4" type="ORF">U0042_13370</name>
</gene>
<comment type="similarity">
    <text evidence="1">Belongs to the PrpD family.</text>
</comment>
<feature type="domain" description="MmgE/PrpD N-terminal" evidence="2">
    <location>
        <begin position="7"/>
        <end position="256"/>
    </location>
</feature>
<dbReference type="InterPro" id="IPR045337">
    <property type="entry name" value="MmgE_PrpD_C"/>
</dbReference>
<feature type="domain" description="MmgE/PrpD C-terminal" evidence="3">
    <location>
        <begin position="283"/>
        <end position="456"/>
    </location>
</feature>
<dbReference type="Gene3D" id="1.10.4100.10">
    <property type="entry name" value="2-methylcitrate dehydratase PrpD"/>
    <property type="match status" value="1"/>
</dbReference>
<dbReference type="SUPFAM" id="SSF103378">
    <property type="entry name" value="2-methylcitrate dehydratase PrpD"/>
    <property type="match status" value="1"/>
</dbReference>
<proteinExistence type="inferred from homology"/>
<dbReference type="InterPro" id="IPR042183">
    <property type="entry name" value="MmgE/PrpD_sf_1"/>
</dbReference>
<dbReference type="Gene3D" id="3.30.1330.120">
    <property type="entry name" value="2-methylcitrate dehydratase PrpD"/>
    <property type="match status" value="1"/>
</dbReference>
<dbReference type="InterPro" id="IPR005656">
    <property type="entry name" value="MmgE_PrpD"/>
</dbReference>